<dbReference type="SUPFAM" id="SSF55874">
    <property type="entry name" value="ATPase domain of HSP90 chaperone/DNA topoisomerase II/histidine kinase"/>
    <property type="match status" value="1"/>
</dbReference>
<dbReference type="Pfam" id="PF02518">
    <property type="entry name" value="HATPase_c"/>
    <property type="match status" value="1"/>
</dbReference>
<evidence type="ECO:0000259" key="16">
    <source>
        <dbReference type="PROSITE" id="PS50839"/>
    </source>
</evidence>
<dbReference type="InterPro" id="IPR000700">
    <property type="entry name" value="PAS-assoc_C"/>
</dbReference>
<feature type="domain" description="Histidine kinase" evidence="12">
    <location>
        <begin position="460"/>
        <end position="676"/>
    </location>
</feature>
<dbReference type="Gene3D" id="3.40.50.2300">
    <property type="match status" value="1"/>
</dbReference>
<evidence type="ECO:0000256" key="6">
    <source>
        <dbReference type="ARBA" id="ARBA00022692"/>
    </source>
</evidence>
<dbReference type="PROSITE" id="PS50113">
    <property type="entry name" value="PAC"/>
    <property type="match status" value="1"/>
</dbReference>
<dbReference type="PANTHER" id="PTHR43047">
    <property type="entry name" value="TWO-COMPONENT HISTIDINE PROTEIN KINASE"/>
    <property type="match status" value="1"/>
</dbReference>
<dbReference type="RefSeq" id="WP_311581219.1">
    <property type="nucleotide sequence ID" value="NZ_JAVRIF010000005.1"/>
</dbReference>
<dbReference type="SMART" id="SM00387">
    <property type="entry name" value="HATPase_c"/>
    <property type="match status" value="1"/>
</dbReference>
<evidence type="ECO:0000313" key="18">
    <source>
        <dbReference type="Proteomes" id="UP001266357"/>
    </source>
</evidence>
<dbReference type="CDD" id="cd16922">
    <property type="entry name" value="HATPase_EvgS-ArcB-TorS-like"/>
    <property type="match status" value="1"/>
</dbReference>
<dbReference type="CDD" id="cd00082">
    <property type="entry name" value="HisKA"/>
    <property type="match status" value="1"/>
</dbReference>
<dbReference type="InterPro" id="IPR036097">
    <property type="entry name" value="HisK_dim/P_sf"/>
</dbReference>
<dbReference type="InterPro" id="IPR003661">
    <property type="entry name" value="HisK_dim/P_dom"/>
</dbReference>
<keyword evidence="18" id="KW-1185">Reference proteome</keyword>
<evidence type="ECO:0000256" key="8">
    <source>
        <dbReference type="ARBA" id="ARBA00022989"/>
    </source>
</evidence>
<evidence type="ECO:0000256" key="10">
    <source>
        <dbReference type="PROSITE-ProRule" id="PRU00169"/>
    </source>
</evidence>
<dbReference type="NCBIfam" id="TIGR00229">
    <property type="entry name" value="sensory_box"/>
    <property type="match status" value="1"/>
</dbReference>
<dbReference type="SMART" id="SM01079">
    <property type="entry name" value="CHASE"/>
    <property type="match status" value="1"/>
</dbReference>
<keyword evidence="4 10" id="KW-0597">Phosphoprotein</keyword>
<keyword evidence="9 11" id="KW-0472">Membrane</keyword>
<evidence type="ECO:0000256" key="3">
    <source>
        <dbReference type="ARBA" id="ARBA00012438"/>
    </source>
</evidence>
<evidence type="ECO:0000313" key="17">
    <source>
        <dbReference type="EMBL" id="MDT0603946.1"/>
    </source>
</evidence>
<dbReference type="Pfam" id="PF00512">
    <property type="entry name" value="HisKA"/>
    <property type="match status" value="1"/>
</dbReference>
<dbReference type="SMART" id="SM00448">
    <property type="entry name" value="REC"/>
    <property type="match status" value="1"/>
</dbReference>
<dbReference type="SUPFAM" id="SSF52172">
    <property type="entry name" value="CheY-like"/>
    <property type="match status" value="1"/>
</dbReference>
<dbReference type="InterPro" id="IPR035965">
    <property type="entry name" value="PAS-like_dom_sf"/>
</dbReference>
<evidence type="ECO:0000259" key="12">
    <source>
        <dbReference type="PROSITE" id="PS50109"/>
    </source>
</evidence>
<feature type="modified residue" description="4-aspartylphosphate" evidence="10">
    <location>
        <position position="747"/>
    </location>
</feature>
<feature type="domain" description="CHASE" evidence="16">
    <location>
        <begin position="73"/>
        <end position="181"/>
    </location>
</feature>
<dbReference type="InterPro" id="IPR000014">
    <property type="entry name" value="PAS"/>
</dbReference>
<dbReference type="SMART" id="SM00388">
    <property type="entry name" value="HisKA"/>
    <property type="match status" value="1"/>
</dbReference>
<comment type="caution">
    <text evidence="17">The sequence shown here is derived from an EMBL/GenBank/DDBJ whole genome shotgun (WGS) entry which is preliminary data.</text>
</comment>
<dbReference type="CDD" id="cd00130">
    <property type="entry name" value="PAS"/>
    <property type="match status" value="1"/>
</dbReference>
<evidence type="ECO:0000256" key="4">
    <source>
        <dbReference type="ARBA" id="ARBA00022553"/>
    </source>
</evidence>
<dbReference type="InterPro" id="IPR006189">
    <property type="entry name" value="CHASE_dom"/>
</dbReference>
<proteinExistence type="predicted"/>
<keyword evidence="5" id="KW-0808">Transferase</keyword>
<dbReference type="InterPro" id="IPR003594">
    <property type="entry name" value="HATPase_dom"/>
</dbReference>
<evidence type="ECO:0000256" key="5">
    <source>
        <dbReference type="ARBA" id="ARBA00022679"/>
    </source>
</evidence>
<dbReference type="InterPro" id="IPR001789">
    <property type="entry name" value="Sig_transdc_resp-reg_receiver"/>
</dbReference>
<evidence type="ECO:0000259" key="13">
    <source>
        <dbReference type="PROSITE" id="PS50110"/>
    </source>
</evidence>
<dbReference type="InterPro" id="IPR011006">
    <property type="entry name" value="CheY-like_superfamily"/>
</dbReference>
<dbReference type="GO" id="GO:0005524">
    <property type="term" value="F:ATP binding"/>
    <property type="evidence" value="ECO:0007669"/>
    <property type="project" value="UniProtKB-KW"/>
</dbReference>
<dbReference type="InterPro" id="IPR013767">
    <property type="entry name" value="PAS_fold"/>
</dbReference>
<dbReference type="Gene3D" id="3.30.565.10">
    <property type="entry name" value="Histidine kinase-like ATPase, C-terminal domain"/>
    <property type="match status" value="1"/>
</dbReference>
<keyword evidence="7" id="KW-0418">Kinase</keyword>
<evidence type="ECO:0000256" key="7">
    <source>
        <dbReference type="ARBA" id="ARBA00022777"/>
    </source>
</evidence>
<dbReference type="PROSITE" id="PS50839">
    <property type="entry name" value="CHASE"/>
    <property type="match status" value="1"/>
</dbReference>
<keyword evidence="17" id="KW-0067">ATP-binding</keyword>
<dbReference type="PROSITE" id="PS50110">
    <property type="entry name" value="RESPONSE_REGULATORY"/>
    <property type="match status" value="1"/>
</dbReference>
<evidence type="ECO:0000259" key="14">
    <source>
        <dbReference type="PROSITE" id="PS50112"/>
    </source>
</evidence>
<dbReference type="InterPro" id="IPR005467">
    <property type="entry name" value="His_kinase_dom"/>
</dbReference>
<comment type="catalytic activity">
    <reaction evidence="1">
        <text>ATP + protein L-histidine = ADP + protein N-phospho-L-histidine.</text>
        <dbReference type="EC" id="2.7.13.3"/>
    </reaction>
</comment>
<reference evidence="17 18" key="1">
    <citation type="submission" date="2023-09" db="EMBL/GenBank/DDBJ databases">
        <authorList>
            <person name="Rey-Velasco X."/>
        </authorList>
    </citation>
    <scope>NUCLEOTIDE SEQUENCE [LARGE SCALE GENOMIC DNA]</scope>
    <source>
        <strain evidence="17 18">W431</strain>
    </source>
</reference>
<feature type="transmembrane region" description="Helical" evidence="11">
    <location>
        <begin position="235"/>
        <end position="255"/>
    </location>
</feature>
<dbReference type="EC" id="2.7.13.3" evidence="3"/>
<sequence>MIASSNLDHVNHQAIGSFSQAQQYSVRYKGARGFGLIKPVAAQNEATFIHHAAQDRPDKDFAIRSLSQHVRTRFVIQYIFPENINEQAIGLDIGSEYNRRTTAENAALLDKTMLTAPITLVQESGKTEHGFLLLQPLYFSEKRPTSVNEIVDTVYGWTYAPLLIGEILETVSQLGQDKLSITDGQFDIAFFENHKVEKISKYFTYQSVNVYGRTWRITLFATDKFLQSLNLPNQYLGMMNGLLFTFVVLLLYFLLHLTLLRKAQQAQYQIDLAKAQEEKLSKTNTELSSEVIKKSHELEHARILNDSILASAPYSVIATDAEGIIQVFNPAAEKLLDYRAEELIHKQTPALFHLESEVVAKAQQLSKELGENISPGFQVFVIKAEREGLDINQWTYINKFGKHIQVQLSVTALIGLKGETLGYLGIAYDLTDTLKHEHALENAITSAEQASQAKSEFLANMSHELRTPLNGVYGTIQLLKEKELDISARELINTAYNSTKSLITIINDILDFSKIEAGKLSLEYETFSLPILVEQLNSELSLLVESKNVAFTCHNQTKQNNWRGDVVRIRQILINLISNSIKFTEQGSIELVVKHVPDKGIVFTVKDTGIGIEKDHIKRLFSRFEQADSSTTRKFGGTGLGLAITQSLVQLMKGTISVTSEINQGTTIDVSLPLEVATETEIKGLAPVAEFPDLTGKTILIVEDNKINQLVISTMMKATKANIIIANNGVEGIEACRQHAPALIFMDIQMPVMDGLTACRKIKSELPNQVIIALTANAIKSERDLYSDYFDGYLSKPLEKEELINELNKH</sequence>
<evidence type="ECO:0000259" key="15">
    <source>
        <dbReference type="PROSITE" id="PS50113"/>
    </source>
</evidence>
<feature type="domain" description="PAS" evidence="14">
    <location>
        <begin position="308"/>
        <end position="372"/>
    </location>
</feature>
<accession>A0ABU3A4M7</accession>
<dbReference type="Pfam" id="PF03924">
    <property type="entry name" value="CHASE"/>
    <property type="match status" value="1"/>
</dbReference>
<dbReference type="Pfam" id="PF00989">
    <property type="entry name" value="PAS"/>
    <property type="match status" value="1"/>
</dbReference>
<name>A0ABU3A4M7_9GAMM</name>
<dbReference type="InterPro" id="IPR042240">
    <property type="entry name" value="CHASE_sf"/>
</dbReference>
<keyword evidence="17" id="KW-0547">Nucleotide-binding</keyword>
<dbReference type="Gene3D" id="3.30.450.350">
    <property type="entry name" value="CHASE domain"/>
    <property type="match status" value="1"/>
</dbReference>
<feature type="domain" description="PAC" evidence="15">
    <location>
        <begin position="390"/>
        <end position="442"/>
    </location>
</feature>
<dbReference type="Proteomes" id="UP001266357">
    <property type="component" value="Unassembled WGS sequence"/>
</dbReference>
<protein>
    <recommendedName>
        <fullName evidence="3">histidine kinase</fullName>
        <ecNumber evidence="3">2.7.13.3</ecNumber>
    </recommendedName>
</protein>
<keyword evidence="6 11" id="KW-0812">Transmembrane</keyword>
<evidence type="ECO:0000256" key="2">
    <source>
        <dbReference type="ARBA" id="ARBA00004370"/>
    </source>
</evidence>
<dbReference type="PRINTS" id="PR00344">
    <property type="entry name" value="BCTRLSENSOR"/>
</dbReference>
<dbReference type="InterPro" id="IPR004358">
    <property type="entry name" value="Sig_transdc_His_kin-like_C"/>
</dbReference>
<dbReference type="PROSITE" id="PS50109">
    <property type="entry name" value="HIS_KIN"/>
    <property type="match status" value="1"/>
</dbReference>
<dbReference type="SUPFAM" id="SSF55785">
    <property type="entry name" value="PYP-like sensor domain (PAS domain)"/>
    <property type="match status" value="1"/>
</dbReference>
<dbReference type="InterPro" id="IPR036890">
    <property type="entry name" value="HATPase_C_sf"/>
</dbReference>
<dbReference type="Gene3D" id="3.30.450.20">
    <property type="entry name" value="PAS domain"/>
    <property type="match status" value="1"/>
</dbReference>
<organism evidence="17 18">
    <name type="scientific">Thalassotalea castellviae</name>
    <dbReference type="NCBI Taxonomy" id="3075612"/>
    <lineage>
        <taxon>Bacteria</taxon>
        <taxon>Pseudomonadati</taxon>
        <taxon>Pseudomonadota</taxon>
        <taxon>Gammaproteobacteria</taxon>
        <taxon>Alteromonadales</taxon>
        <taxon>Colwelliaceae</taxon>
        <taxon>Thalassotalea</taxon>
    </lineage>
</organism>
<keyword evidence="8 11" id="KW-1133">Transmembrane helix</keyword>
<dbReference type="PANTHER" id="PTHR43047:SF64">
    <property type="entry name" value="HISTIDINE KINASE CONTAINING CHEY-HOMOLOGOUS RECEIVER DOMAIN AND PAS DOMAIN-RELATED"/>
    <property type="match status" value="1"/>
</dbReference>
<evidence type="ECO:0000256" key="9">
    <source>
        <dbReference type="ARBA" id="ARBA00023136"/>
    </source>
</evidence>
<dbReference type="CDD" id="cd17546">
    <property type="entry name" value="REC_hyHK_CKI1_RcsC-like"/>
    <property type="match status" value="1"/>
</dbReference>
<dbReference type="SUPFAM" id="SSF47384">
    <property type="entry name" value="Homodimeric domain of signal transducing histidine kinase"/>
    <property type="match status" value="1"/>
</dbReference>
<evidence type="ECO:0000256" key="11">
    <source>
        <dbReference type="SAM" id="Phobius"/>
    </source>
</evidence>
<feature type="domain" description="Response regulatory" evidence="13">
    <location>
        <begin position="698"/>
        <end position="810"/>
    </location>
</feature>
<dbReference type="PROSITE" id="PS50112">
    <property type="entry name" value="PAS"/>
    <property type="match status" value="1"/>
</dbReference>
<gene>
    <name evidence="17" type="ORF">RM573_10105</name>
</gene>
<dbReference type="SMART" id="SM00091">
    <property type="entry name" value="PAS"/>
    <property type="match status" value="1"/>
</dbReference>
<comment type="subcellular location">
    <subcellularLocation>
        <location evidence="2">Membrane</location>
    </subcellularLocation>
</comment>
<dbReference type="Gene3D" id="1.10.287.130">
    <property type="match status" value="1"/>
</dbReference>
<evidence type="ECO:0000256" key="1">
    <source>
        <dbReference type="ARBA" id="ARBA00000085"/>
    </source>
</evidence>
<dbReference type="EMBL" id="JAVRIF010000005">
    <property type="protein sequence ID" value="MDT0603946.1"/>
    <property type="molecule type" value="Genomic_DNA"/>
</dbReference>
<dbReference type="Pfam" id="PF00072">
    <property type="entry name" value="Response_reg"/>
    <property type="match status" value="1"/>
</dbReference>